<evidence type="ECO:0000313" key="10">
    <source>
        <dbReference type="EMBL" id="APT93809.1"/>
    </source>
</evidence>
<keyword evidence="5 8" id="KW-0812">Transmembrane</keyword>
<feature type="transmembrane region" description="Helical" evidence="8">
    <location>
        <begin position="98"/>
        <end position="120"/>
    </location>
</feature>
<feature type="transmembrane region" description="Helical" evidence="8">
    <location>
        <begin position="132"/>
        <end position="149"/>
    </location>
</feature>
<evidence type="ECO:0000256" key="3">
    <source>
        <dbReference type="ARBA" id="ARBA00022448"/>
    </source>
</evidence>
<comment type="similarity">
    <text evidence="2">Belongs to the major facilitator superfamily.</text>
</comment>
<reference evidence="10 11" key="1">
    <citation type="submission" date="2014-08" db="EMBL/GenBank/DDBJ databases">
        <title>Complete genome sequence of Corynebacterium phocae M408/89/1(T)(=DSM 44612(T)), isolated from the common seal (Phoca vitulina).</title>
        <authorList>
            <person name="Ruckert C."/>
            <person name="Albersmeier A."/>
            <person name="Winkler A."/>
            <person name="Kalinowski J."/>
        </authorList>
    </citation>
    <scope>NUCLEOTIDE SEQUENCE [LARGE SCALE GENOMIC DNA]</scope>
    <source>
        <strain evidence="10 11">M408/89/1</strain>
    </source>
</reference>
<dbReference type="GO" id="GO:0022857">
    <property type="term" value="F:transmembrane transporter activity"/>
    <property type="evidence" value="ECO:0007669"/>
    <property type="project" value="InterPro"/>
</dbReference>
<keyword evidence="6 8" id="KW-1133">Transmembrane helix</keyword>
<dbReference type="OrthoDB" id="63984at2"/>
<dbReference type="InterPro" id="IPR020846">
    <property type="entry name" value="MFS_dom"/>
</dbReference>
<evidence type="ECO:0000256" key="7">
    <source>
        <dbReference type="ARBA" id="ARBA00023136"/>
    </source>
</evidence>
<dbReference type="Proteomes" id="UP000185491">
    <property type="component" value="Chromosome"/>
</dbReference>
<dbReference type="KEGG" id="cpho:CPHO_11685"/>
<feature type="transmembrane region" description="Helical" evidence="8">
    <location>
        <begin position="7"/>
        <end position="29"/>
    </location>
</feature>
<dbReference type="EMBL" id="CP009249">
    <property type="protein sequence ID" value="APT93809.1"/>
    <property type="molecule type" value="Genomic_DNA"/>
</dbReference>
<dbReference type="RefSeq" id="WP_075736733.1">
    <property type="nucleotide sequence ID" value="NZ_CP009249.1"/>
</dbReference>
<gene>
    <name evidence="10" type="ORF">CPHO_11685</name>
</gene>
<dbReference type="InterPro" id="IPR011701">
    <property type="entry name" value="MFS"/>
</dbReference>
<name>A0A1L7D6N2_9CORY</name>
<sequence>MSRNRRATLAMLFVGMAVFSGLYTTQAMLPVLVDALGLSSAQAALTVSAATGGLALCVVPASILSERFGRGRVLIISALAAAGLGLVVPFAHTGWQLIFLRGAQGAVMAGAPATAMAWLAEELDSRALPKAMGIYVAGTSVGGLTGRLIPTAVAEVSDWRGALWASAAASLLFALIVALLLPPQEHFRPKKIRVGTETQALLAHWKNPELAAFFITAFLTMGAFVSLYNFIGFRLIDHFGIPPVIAGLVFVIYLSGTWSSAKAGSLITRYGRRSTLAGALMLMAAGALATLGPLWVALAGLLAFTAGFFAAHSTASGWVGAAATHDRAEASSMYIFSYYLGSSVVGAATGWVFGVAPWGVFVAVITALSAAVALLALLAGSFSD</sequence>
<accession>A0A1L7D6N2</accession>
<feature type="transmembrane region" description="Helical" evidence="8">
    <location>
        <begin position="276"/>
        <end position="295"/>
    </location>
</feature>
<dbReference type="PANTHER" id="PTHR43271">
    <property type="entry name" value="BLL2771 PROTEIN"/>
    <property type="match status" value="1"/>
</dbReference>
<dbReference type="SUPFAM" id="SSF103473">
    <property type="entry name" value="MFS general substrate transporter"/>
    <property type="match status" value="1"/>
</dbReference>
<evidence type="ECO:0000256" key="8">
    <source>
        <dbReference type="SAM" id="Phobius"/>
    </source>
</evidence>
<dbReference type="Gene3D" id="1.20.1250.20">
    <property type="entry name" value="MFS general substrate transporter like domains"/>
    <property type="match status" value="1"/>
</dbReference>
<feature type="transmembrane region" description="Helical" evidence="8">
    <location>
        <begin position="161"/>
        <end position="181"/>
    </location>
</feature>
<dbReference type="PANTHER" id="PTHR43271:SF1">
    <property type="entry name" value="INNER MEMBRANE TRANSPORT PROTEIN YNFM"/>
    <property type="match status" value="1"/>
</dbReference>
<evidence type="ECO:0000256" key="1">
    <source>
        <dbReference type="ARBA" id="ARBA00004651"/>
    </source>
</evidence>
<feature type="transmembrane region" description="Helical" evidence="8">
    <location>
        <begin position="41"/>
        <end position="61"/>
    </location>
</feature>
<proteinExistence type="inferred from homology"/>
<evidence type="ECO:0000256" key="6">
    <source>
        <dbReference type="ARBA" id="ARBA00022989"/>
    </source>
</evidence>
<dbReference type="AlphaFoldDB" id="A0A1L7D6N2"/>
<evidence type="ECO:0000256" key="5">
    <source>
        <dbReference type="ARBA" id="ARBA00022692"/>
    </source>
</evidence>
<feature type="transmembrane region" description="Helical" evidence="8">
    <location>
        <begin position="360"/>
        <end position="382"/>
    </location>
</feature>
<dbReference type="Pfam" id="PF07690">
    <property type="entry name" value="MFS_1"/>
    <property type="match status" value="1"/>
</dbReference>
<dbReference type="CDD" id="cd17324">
    <property type="entry name" value="MFS_NepI_like"/>
    <property type="match status" value="1"/>
</dbReference>
<dbReference type="PROSITE" id="PS50850">
    <property type="entry name" value="MFS"/>
    <property type="match status" value="1"/>
</dbReference>
<protein>
    <submittedName>
        <fullName evidence="10">Membrane protein</fullName>
    </submittedName>
</protein>
<keyword evidence="4" id="KW-1003">Cell membrane</keyword>
<dbReference type="GO" id="GO:0005886">
    <property type="term" value="C:plasma membrane"/>
    <property type="evidence" value="ECO:0007669"/>
    <property type="project" value="UniProtKB-SubCell"/>
</dbReference>
<feature type="transmembrane region" description="Helical" evidence="8">
    <location>
        <begin position="239"/>
        <end position="256"/>
    </location>
</feature>
<feature type="transmembrane region" description="Helical" evidence="8">
    <location>
        <begin position="210"/>
        <end position="233"/>
    </location>
</feature>
<keyword evidence="3" id="KW-0813">Transport</keyword>
<comment type="subcellular location">
    <subcellularLocation>
        <location evidence="1">Cell membrane</location>
        <topology evidence="1">Multi-pass membrane protein</topology>
    </subcellularLocation>
</comment>
<feature type="transmembrane region" description="Helical" evidence="8">
    <location>
        <begin position="73"/>
        <end position="92"/>
    </location>
</feature>
<organism evidence="10 11">
    <name type="scientific">Corynebacterium phocae</name>
    <dbReference type="NCBI Taxonomy" id="161895"/>
    <lineage>
        <taxon>Bacteria</taxon>
        <taxon>Bacillati</taxon>
        <taxon>Actinomycetota</taxon>
        <taxon>Actinomycetes</taxon>
        <taxon>Mycobacteriales</taxon>
        <taxon>Corynebacteriaceae</taxon>
        <taxon>Corynebacterium</taxon>
    </lineage>
</organism>
<feature type="domain" description="Major facilitator superfamily (MFS) profile" evidence="9">
    <location>
        <begin position="7"/>
        <end position="384"/>
    </location>
</feature>
<keyword evidence="11" id="KW-1185">Reference proteome</keyword>
<evidence type="ECO:0000256" key="2">
    <source>
        <dbReference type="ARBA" id="ARBA00008335"/>
    </source>
</evidence>
<evidence type="ECO:0000256" key="4">
    <source>
        <dbReference type="ARBA" id="ARBA00022475"/>
    </source>
</evidence>
<keyword evidence="7 8" id="KW-0472">Membrane</keyword>
<feature type="transmembrane region" description="Helical" evidence="8">
    <location>
        <begin position="335"/>
        <end position="354"/>
    </location>
</feature>
<dbReference type="InterPro" id="IPR036259">
    <property type="entry name" value="MFS_trans_sf"/>
</dbReference>
<evidence type="ECO:0000313" key="11">
    <source>
        <dbReference type="Proteomes" id="UP000185491"/>
    </source>
</evidence>
<evidence type="ECO:0000259" key="9">
    <source>
        <dbReference type="PROSITE" id="PS50850"/>
    </source>
</evidence>
<feature type="transmembrane region" description="Helical" evidence="8">
    <location>
        <begin position="301"/>
        <end position="323"/>
    </location>
</feature>
<dbReference type="STRING" id="161895.CPHO_11685"/>